<sequence length="33" mass="3433">SEYLKGLLNPFLGVASPPPVLVPALYLFSSTAA</sequence>
<gene>
    <name evidence="1" type="ORF">GSOID_T00024000001</name>
</gene>
<feature type="non-terminal residue" evidence="1">
    <location>
        <position position="1"/>
    </location>
</feature>
<dbReference type="AlphaFoldDB" id="E4Z2H6"/>
<protein>
    <submittedName>
        <fullName evidence="1">Uncharacterized protein</fullName>
    </submittedName>
</protein>
<accession>E4Z2H6</accession>
<reference evidence="1" key="1">
    <citation type="journal article" date="2010" name="Science">
        <title>Plasticity of animal genome architecture unmasked by rapid evolution of a pelagic tunicate.</title>
        <authorList>
            <person name="Denoeud F."/>
            <person name="Henriet S."/>
            <person name="Mungpakdee S."/>
            <person name="Aury J.M."/>
            <person name="Da Silva C."/>
            <person name="Brinkmann H."/>
            <person name="Mikhaleva J."/>
            <person name="Olsen L.C."/>
            <person name="Jubin C."/>
            <person name="Canestro C."/>
            <person name="Bouquet J.M."/>
            <person name="Danks G."/>
            <person name="Poulain J."/>
            <person name="Campsteijn C."/>
            <person name="Adamski M."/>
            <person name="Cross I."/>
            <person name="Yadetie F."/>
            <person name="Muffato M."/>
            <person name="Louis A."/>
            <person name="Butcher S."/>
            <person name="Tsagkogeorga G."/>
            <person name="Konrad A."/>
            <person name="Singh S."/>
            <person name="Jensen M.F."/>
            <person name="Cong E.H."/>
            <person name="Eikeseth-Otteraa H."/>
            <person name="Noel B."/>
            <person name="Anthouard V."/>
            <person name="Porcel B.M."/>
            <person name="Kachouri-Lafond R."/>
            <person name="Nishino A."/>
            <person name="Ugolini M."/>
            <person name="Chourrout P."/>
            <person name="Nishida H."/>
            <person name="Aasland R."/>
            <person name="Huzurbazar S."/>
            <person name="Westhof E."/>
            <person name="Delsuc F."/>
            <person name="Lehrach H."/>
            <person name="Reinhardt R."/>
            <person name="Weissenbach J."/>
            <person name="Roy S.W."/>
            <person name="Artiguenave F."/>
            <person name="Postlethwait J.H."/>
            <person name="Manak J.R."/>
            <person name="Thompson E.M."/>
            <person name="Jaillon O."/>
            <person name="Du Pasquier L."/>
            <person name="Boudinot P."/>
            <person name="Liberles D.A."/>
            <person name="Volff J.N."/>
            <person name="Philippe H."/>
            <person name="Lenhard B."/>
            <person name="Roest Crollius H."/>
            <person name="Wincker P."/>
            <person name="Chourrout D."/>
        </authorList>
    </citation>
    <scope>NUCLEOTIDE SEQUENCE [LARGE SCALE GENOMIC DNA]</scope>
</reference>
<dbReference type="Proteomes" id="UP000011014">
    <property type="component" value="Unassembled WGS sequence"/>
</dbReference>
<organism evidence="1">
    <name type="scientific">Oikopleura dioica</name>
    <name type="common">Tunicate</name>
    <dbReference type="NCBI Taxonomy" id="34765"/>
    <lineage>
        <taxon>Eukaryota</taxon>
        <taxon>Metazoa</taxon>
        <taxon>Chordata</taxon>
        <taxon>Tunicata</taxon>
        <taxon>Appendicularia</taxon>
        <taxon>Copelata</taxon>
        <taxon>Oikopleuridae</taxon>
        <taxon>Oikopleura</taxon>
    </lineage>
</organism>
<name>E4Z2H6_OIKDI</name>
<dbReference type="EMBL" id="FN656722">
    <property type="protein sequence ID" value="CBY41904.1"/>
    <property type="molecule type" value="Genomic_DNA"/>
</dbReference>
<evidence type="ECO:0000313" key="1">
    <source>
        <dbReference type="EMBL" id="CBY41904.1"/>
    </source>
</evidence>
<proteinExistence type="predicted"/>